<dbReference type="NCBIfam" id="TIGR01596">
    <property type="entry name" value="cas3_HD"/>
    <property type="match status" value="1"/>
</dbReference>
<dbReference type="SMART" id="SM00490">
    <property type="entry name" value="HELICc"/>
    <property type="match status" value="1"/>
</dbReference>
<dbReference type="NCBIfam" id="TIGR01587">
    <property type="entry name" value="cas3_core"/>
    <property type="match status" value="1"/>
</dbReference>
<dbReference type="InterPro" id="IPR001650">
    <property type="entry name" value="Helicase_C-like"/>
</dbReference>
<dbReference type="GO" id="GO:0051607">
    <property type="term" value="P:defense response to virus"/>
    <property type="evidence" value="ECO:0007669"/>
    <property type="project" value="UniProtKB-KW"/>
</dbReference>
<dbReference type="InterPro" id="IPR006474">
    <property type="entry name" value="Helicase_Cas3_CRISPR-ass_core"/>
</dbReference>
<dbReference type="PROSITE" id="PS51643">
    <property type="entry name" value="HD_CAS3"/>
    <property type="match status" value="1"/>
</dbReference>
<dbReference type="Gene3D" id="1.10.3210.30">
    <property type="match status" value="1"/>
</dbReference>
<dbReference type="InterPro" id="IPR006483">
    <property type="entry name" value="CRISPR-assoc_Cas3_HD"/>
</dbReference>
<evidence type="ECO:0000313" key="12">
    <source>
        <dbReference type="EMBL" id="MCW3476877.1"/>
    </source>
</evidence>
<dbReference type="GO" id="GO:0046872">
    <property type="term" value="F:metal ion binding"/>
    <property type="evidence" value="ECO:0007669"/>
    <property type="project" value="UniProtKB-KW"/>
</dbReference>
<dbReference type="InterPro" id="IPR050547">
    <property type="entry name" value="DEAD_box_RNA_helicases"/>
</dbReference>
<comment type="similarity">
    <text evidence="2">In the central section; belongs to the CRISPR-associated helicase Cas3 family.</text>
</comment>
<dbReference type="PANTHER" id="PTHR47963:SF9">
    <property type="entry name" value="CRISPR-ASSOCIATED ENDONUCLEASE_HELICASE CAS3"/>
    <property type="match status" value="1"/>
</dbReference>
<evidence type="ECO:0000256" key="7">
    <source>
        <dbReference type="ARBA" id="ARBA00022806"/>
    </source>
</evidence>
<evidence type="ECO:0000256" key="4">
    <source>
        <dbReference type="ARBA" id="ARBA00022723"/>
    </source>
</evidence>
<evidence type="ECO:0000256" key="1">
    <source>
        <dbReference type="ARBA" id="ARBA00006847"/>
    </source>
</evidence>
<dbReference type="AlphaFoldDB" id="A0AA41YWZ2"/>
<evidence type="ECO:0000256" key="2">
    <source>
        <dbReference type="ARBA" id="ARBA00009046"/>
    </source>
</evidence>
<evidence type="ECO:0000256" key="8">
    <source>
        <dbReference type="ARBA" id="ARBA00022840"/>
    </source>
</evidence>
<keyword evidence="5" id="KW-0547">Nucleotide-binding</keyword>
<dbReference type="EMBL" id="JAPDNT010000025">
    <property type="protein sequence ID" value="MCW3476877.1"/>
    <property type="molecule type" value="Genomic_DNA"/>
</dbReference>
<dbReference type="Pfam" id="PF22590">
    <property type="entry name" value="Cas3-like_C_2"/>
    <property type="match status" value="1"/>
</dbReference>
<dbReference type="GO" id="GO:0005524">
    <property type="term" value="F:ATP binding"/>
    <property type="evidence" value="ECO:0007669"/>
    <property type="project" value="UniProtKB-KW"/>
</dbReference>
<proteinExistence type="inferred from homology"/>
<sequence>MSDRQDPYLAFWGKTRRRDDGSPGWHPAAYHSLDVAAVASVLLREHGVPRVNPEFHALLLALVAWHDIGKFTRTFQCKAQAFWPTVLGRFQPVAAPHGHDTAGYGLLTGPLEDVAAPLLEGWGNFRHGMLRAVCGHHGRPPGSIDAVPAEEACNVCLGAARLFAADAARVVGGHHVRFPGRAVAPGLIWQLAGLAVLSDWIGSNEAWFAAHPTPIPLEQYWTEHALPQASAAVARAGIMPARARSQVALADLAPHVTEPTPLQALAATLDLPANGPSLVVIEDQTGAGKTEAALLLAHRMMAAGQAHGLFVALPTMATANAMYSRLAEAYRALFDTGEAPSLVLAHGKRGLHERFQKSILPVPDSDDALATDPADETAGAQCAAWVASDRRRAFLADVGVGTIDQALLAVLPARHAALRQLGLSQRVLIVDEAHAYDAYMSQELETLVAFHAGLGGSTIILSATLPQARRAALVTAFHRGAGGSTSELACDHYPLVTLATAGGALEQPCDPRRELGRNVVVERLATAEAAVARIAAAARAGLAVAWIRNAVDDAIEGHAALRTDGIDADLFHARFAMGDRLQIEEAAIRRFGRIAAQTERAGRVLVATQVIEQSLDLDFDLIVSDLAPIDLLIQRAGRLWRHARPDRPAAADTPRLLVVSPEPTTDADGGWLCGPLRRTRNIYRWTILWRTARELFGTGAIATPGDVRRLIEAVYAKPDDVPEGLRAALAAEQGVESAAIAMGKMNVLVWKDGYDSGQGWDSDVRTPTRLSEESVTFRLARWCDGVLSPWCQADSPRLAWALSEVSLAAWRASGVPTPTGPLAEAVAAAKREWGRWDQDLPMLVMTRSPDGWEGSVATEKGGRRATYDLHRGLMAI</sequence>
<dbReference type="InterPro" id="IPR027417">
    <property type="entry name" value="P-loop_NTPase"/>
</dbReference>
<evidence type="ECO:0000259" key="10">
    <source>
        <dbReference type="PROSITE" id="PS51192"/>
    </source>
</evidence>
<dbReference type="GO" id="GO:0016787">
    <property type="term" value="F:hydrolase activity"/>
    <property type="evidence" value="ECO:0007669"/>
    <property type="project" value="UniProtKB-KW"/>
</dbReference>
<dbReference type="GO" id="GO:0004518">
    <property type="term" value="F:nuclease activity"/>
    <property type="evidence" value="ECO:0007669"/>
    <property type="project" value="UniProtKB-KW"/>
</dbReference>
<keyword evidence="6" id="KW-0378">Hydrolase</keyword>
<dbReference type="Pfam" id="PF18019">
    <property type="entry name" value="Cas3_HD"/>
    <property type="match status" value="1"/>
</dbReference>
<feature type="domain" description="Helicase ATP-binding" evidence="10">
    <location>
        <begin position="270"/>
        <end position="483"/>
    </location>
</feature>
<keyword evidence="8" id="KW-0067">ATP-binding</keyword>
<dbReference type="RefSeq" id="WP_264715718.1">
    <property type="nucleotide sequence ID" value="NZ_JAPDNT010000025.1"/>
</dbReference>
<dbReference type="SUPFAM" id="SSF52540">
    <property type="entry name" value="P-loop containing nucleoside triphosphate hydrolases"/>
    <property type="match status" value="1"/>
</dbReference>
<dbReference type="GO" id="GO:0003724">
    <property type="term" value="F:RNA helicase activity"/>
    <property type="evidence" value="ECO:0007669"/>
    <property type="project" value="TreeGrafter"/>
</dbReference>
<reference evidence="12" key="2">
    <citation type="submission" date="2022-10" db="EMBL/GenBank/DDBJ databases">
        <authorList>
            <person name="Trinh H.N."/>
        </authorList>
    </citation>
    <scope>NUCLEOTIDE SEQUENCE</scope>
    <source>
        <strain evidence="12">RN2-1</strain>
    </source>
</reference>
<evidence type="ECO:0000259" key="11">
    <source>
        <dbReference type="PROSITE" id="PS51643"/>
    </source>
</evidence>
<dbReference type="Gene3D" id="3.40.50.300">
    <property type="entry name" value="P-loop containing nucleotide triphosphate hydrolases"/>
    <property type="match status" value="2"/>
</dbReference>
<name>A0AA41YWZ2_9PROT</name>
<evidence type="ECO:0000256" key="6">
    <source>
        <dbReference type="ARBA" id="ARBA00022801"/>
    </source>
</evidence>
<protein>
    <submittedName>
        <fullName evidence="12">CRISPR-associated helicase Cas3</fullName>
    </submittedName>
</protein>
<evidence type="ECO:0000313" key="13">
    <source>
        <dbReference type="Proteomes" id="UP001165679"/>
    </source>
</evidence>
<comment type="caution">
    <text evidence="12">The sequence shown here is derived from an EMBL/GenBank/DDBJ whole genome shotgun (WGS) entry which is preliminary data.</text>
</comment>
<dbReference type="InterPro" id="IPR014001">
    <property type="entry name" value="Helicase_ATP-bd"/>
</dbReference>
<evidence type="ECO:0000256" key="5">
    <source>
        <dbReference type="ARBA" id="ARBA00022741"/>
    </source>
</evidence>
<accession>A0AA41YWZ2</accession>
<evidence type="ECO:0000256" key="9">
    <source>
        <dbReference type="ARBA" id="ARBA00023118"/>
    </source>
</evidence>
<dbReference type="SMART" id="SM00487">
    <property type="entry name" value="DEXDc"/>
    <property type="match status" value="1"/>
</dbReference>
<reference evidence="12" key="1">
    <citation type="submission" date="2022-09" db="EMBL/GenBank/DDBJ databases">
        <title>Rhodovastum sp. nov. RN2-1 isolated from soil in Seongnam, South Korea.</title>
        <authorList>
            <person name="Le N.T."/>
        </authorList>
    </citation>
    <scope>NUCLEOTIDE SEQUENCE</scope>
    <source>
        <strain evidence="12">RN2-1</strain>
    </source>
</reference>
<evidence type="ECO:0000256" key="3">
    <source>
        <dbReference type="ARBA" id="ARBA00022722"/>
    </source>
</evidence>
<dbReference type="Proteomes" id="UP001165679">
    <property type="component" value="Unassembled WGS sequence"/>
</dbReference>
<dbReference type="GO" id="GO:0003723">
    <property type="term" value="F:RNA binding"/>
    <property type="evidence" value="ECO:0007669"/>
    <property type="project" value="TreeGrafter"/>
</dbReference>
<keyword evidence="9" id="KW-0051">Antiviral defense</keyword>
<keyword evidence="7" id="KW-0347">Helicase</keyword>
<dbReference type="InterPro" id="IPR038257">
    <property type="entry name" value="CRISPR-assoc_Cas3_HD_sf"/>
</dbReference>
<comment type="similarity">
    <text evidence="1">In the N-terminal section; belongs to the CRISPR-associated nuclease Cas3-HD family.</text>
</comment>
<keyword evidence="4" id="KW-0479">Metal-binding</keyword>
<keyword evidence="13" id="KW-1185">Reference proteome</keyword>
<keyword evidence="3" id="KW-0540">Nuclease</keyword>
<dbReference type="CDD" id="cd09641">
    <property type="entry name" value="Cas3''_I"/>
    <property type="match status" value="1"/>
</dbReference>
<dbReference type="PROSITE" id="PS51192">
    <property type="entry name" value="HELICASE_ATP_BIND_1"/>
    <property type="match status" value="1"/>
</dbReference>
<gene>
    <name evidence="12" type="primary">cas3</name>
    <name evidence="12" type="ORF">OL599_20110</name>
</gene>
<dbReference type="InterPro" id="IPR054712">
    <property type="entry name" value="Cas3-like_dom"/>
</dbReference>
<organism evidence="12 13">
    <name type="scientific">Limobrevibacterium gyesilva</name>
    <dbReference type="NCBI Taxonomy" id="2991712"/>
    <lineage>
        <taxon>Bacteria</taxon>
        <taxon>Pseudomonadati</taxon>
        <taxon>Pseudomonadota</taxon>
        <taxon>Alphaproteobacteria</taxon>
        <taxon>Acetobacterales</taxon>
        <taxon>Acetobacteraceae</taxon>
        <taxon>Limobrevibacterium</taxon>
    </lineage>
</organism>
<dbReference type="PANTHER" id="PTHR47963">
    <property type="entry name" value="DEAD-BOX ATP-DEPENDENT RNA HELICASE 47, MITOCHONDRIAL"/>
    <property type="match status" value="1"/>
</dbReference>
<feature type="domain" description="HD Cas3-type" evidence="11">
    <location>
        <begin position="21"/>
        <end position="201"/>
    </location>
</feature>